<dbReference type="CDD" id="cd22268">
    <property type="entry name" value="DPBB_RlpA-like"/>
    <property type="match status" value="1"/>
</dbReference>
<feature type="region of interest" description="Disordered" evidence="5">
    <location>
        <begin position="38"/>
        <end position="93"/>
    </location>
</feature>
<evidence type="ECO:0000256" key="1">
    <source>
        <dbReference type="ARBA" id="ARBA00023239"/>
    </source>
</evidence>
<dbReference type="InterPro" id="IPR009009">
    <property type="entry name" value="RlpA-like_DPBB"/>
</dbReference>
<keyword evidence="1 3" id="KW-0456">Lyase</keyword>
<evidence type="ECO:0000313" key="9">
    <source>
        <dbReference type="Proteomes" id="UP000184693"/>
    </source>
</evidence>
<proteinExistence type="inferred from homology"/>
<keyword evidence="3" id="KW-1003">Cell membrane</keyword>
<evidence type="ECO:0000256" key="4">
    <source>
        <dbReference type="RuleBase" id="RU003495"/>
    </source>
</evidence>
<dbReference type="GO" id="GO:0005886">
    <property type="term" value="C:plasma membrane"/>
    <property type="evidence" value="ECO:0007669"/>
    <property type="project" value="UniProtKB-SubCell"/>
</dbReference>
<dbReference type="HAMAP" id="MF_02071">
    <property type="entry name" value="RlpA"/>
    <property type="match status" value="1"/>
</dbReference>
<evidence type="ECO:0000256" key="3">
    <source>
        <dbReference type="HAMAP-Rule" id="MF_02071"/>
    </source>
</evidence>
<dbReference type="InterPro" id="IPR036908">
    <property type="entry name" value="RlpA-like_sf"/>
</dbReference>
<dbReference type="GO" id="GO:0008932">
    <property type="term" value="F:lytic endotransglycosylase activity"/>
    <property type="evidence" value="ECO:0007669"/>
    <property type="project" value="UniProtKB-UniRule"/>
</dbReference>
<comment type="subcellular location">
    <subcellularLocation>
        <location evidence="3">Cell membrane</location>
        <topology evidence="3">Lipid-anchor</topology>
    </subcellularLocation>
</comment>
<dbReference type="PANTHER" id="PTHR34183:SF1">
    <property type="entry name" value="ENDOLYTIC PEPTIDOGLYCAN TRANSGLYCOSYLASE RLPA"/>
    <property type="match status" value="1"/>
</dbReference>
<dbReference type="GO" id="GO:0000270">
    <property type="term" value="P:peptidoglycan metabolic process"/>
    <property type="evidence" value="ECO:0007669"/>
    <property type="project" value="UniProtKB-UniRule"/>
</dbReference>
<evidence type="ECO:0000256" key="6">
    <source>
        <dbReference type="SAM" id="SignalP"/>
    </source>
</evidence>
<dbReference type="GO" id="GO:0071555">
    <property type="term" value="P:cell wall organization"/>
    <property type="evidence" value="ECO:0007669"/>
    <property type="project" value="UniProtKB-KW"/>
</dbReference>
<dbReference type="PANTHER" id="PTHR34183">
    <property type="entry name" value="ENDOLYTIC PEPTIDOGLYCAN TRANSGLYCOSYLASE RLPA"/>
    <property type="match status" value="1"/>
</dbReference>
<evidence type="ECO:0000256" key="5">
    <source>
        <dbReference type="SAM" id="MobiDB-lite"/>
    </source>
</evidence>
<feature type="compositionally biased region" description="Polar residues" evidence="5">
    <location>
        <begin position="72"/>
        <end position="89"/>
    </location>
</feature>
<accession>A0A1N6EP10</accession>
<feature type="signal peptide" evidence="6">
    <location>
        <begin position="1"/>
        <end position="37"/>
    </location>
</feature>
<evidence type="ECO:0000259" key="7">
    <source>
        <dbReference type="Pfam" id="PF03330"/>
    </source>
</evidence>
<reference evidence="8 9" key="1">
    <citation type="submission" date="2016-11" db="EMBL/GenBank/DDBJ databases">
        <authorList>
            <person name="Jaros S."/>
            <person name="Januszkiewicz K."/>
            <person name="Wedrychowicz H."/>
        </authorList>
    </citation>
    <scope>NUCLEOTIDE SEQUENCE [LARGE SCALE GENOMIC DNA]</scope>
    <source>
        <strain evidence="8 9">GAS86</strain>
    </source>
</reference>
<dbReference type="Gene3D" id="2.40.40.10">
    <property type="entry name" value="RlpA-like domain"/>
    <property type="match status" value="1"/>
</dbReference>
<keyword evidence="6" id="KW-0732">Signal</keyword>
<protein>
    <recommendedName>
        <fullName evidence="3">Endolytic peptidoglycan transglycosylase RlpA</fullName>
        <ecNumber evidence="3">4.2.2.-</ecNumber>
    </recommendedName>
</protein>
<keyword evidence="3" id="KW-0472">Membrane</keyword>
<dbReference type="EC" id="4.2.2.-" evidence="3"/>
<sequence>MRLDIVIARLMKTRSSRSMGSLFAFFVLAGCAMPPNAANEASNPPLSTKSAQAGSAGTMAPQAFGTPAASASEANGTSLADAQPLTENGPNVAGFHETGRASWYGRFFHGRRTANGERYDMHALTAAHRTLPLGSYVRVTNPANDSSVIVRINDRGPFARGRIIDLSLAAATALHMQRAGTARVQIVGLTPKEAKAEQAETLASNTNDVK</sequence>
<dbReference type="Pfam" id="PF03330">
    <property type="entry name" value="DPBB_1"/>
    <property type="match status" value="1"/>
</dbReference>
<dbReference type="OrthoDB" id="9779128at2"/>
<dbReference type="EMBL" id="FSRM01000001">
    <property type="protein sequence ID" value="SIN84822.1"/>
    <property type="molecule type" value="Genomic_DNA"/>
</dbReference>
<feature type="compositionally biased region" description="Polar residues" evidence="5">
    <location>
        <begin position="46"/>
        <end position="55"/>
    </location>
</feature>
<name>A0A1N6EP10_9BURK</name>
<keyword evidence="3 8" id="KW-0449">Lipoprotein</keyword>
<comment type="function">
    <text evidence="3">Lytic transglycosylase with a strong preference for naked glycan strands that lack stem peptides.</text>
</comment>
<dbReference type="InterPro" id="IPR034718">
    <property type="entry name" value="RlpA"/>
</dbReference>
<evidence type="ECO:0000313" key="8">
    <source>
        <dbReference type="EMBL" id="SIN84822.1"/>
    </source>
</evidence>
<feature type="domain" description="RlpA-like protein double-psi beta-barrel" evidence="7">
    <location>
        <begin position="97"/>
        <end position="186"/>
    </location>
</feature>
<evidence type="ECO:0000256" key="2">
    <source>
        <dbReference type="ARBA" id="ARBA00023316"/>
    </source>
</evidence>
<dbReference type="InterPro" id="IPR012997">
    <property type="entry name" value="RplA"/>
</dbReference>
<dbReference type="AlphaFoldDB" id="A0A1N6EP10"/>
<dbReference type="NCBIfam" id="TIGR00413">
    <property type="entry name" value="rlpA"/>
    <property type="match status" value="1"/>
</dbReference>
<feature type="chain" id="PRO_5013409551" description="Endolytic peptidoglycan transglycosylase RlpA" evidence="6">
    <location>
        <begin position="38"/>
        <end position="210"/>
    </location>
</feature>
<gene>
    <name evidence="3" type="primary">rlpA</name>
    <name evidence="8" type="ORF">SAMN05444168_0846</name>
</gene>
<keyword evidence="3" id="KW-0564">Palmitate</keyword>
<dbReference type="PROSITE" id="PS51257">
    <property type="entry name" value="PROKAR_LIPOPROTEIN"/>
    <property type="match status" value="1"/>
</dbReference>
<comment type="similarity">
    <text evidence="3 4">Belongs to the RlpA family.</text>
</comment>
<organism evidence="8 9">
    <name type="scientific">Paraburkholderia phenazinium</name>
    <dbReference type="NCBI Taxonomy" id="60549"/>
    <lineage>
        <taxon>Bacteria</taxon>
        <taxon>Pseudomonadati</taxon>
        <taxon>Pseudomonadota</taxon>
        <taxon>Betaproteobacteria</taxon>
        <taxon>Burkholderiales</taxon>
        <taxon>Burkholderiaceae</taxon>
        <taxon>Paraburkholderia</taxon>
    </lineage>
</organism>
<dbReference type="Proteomes" id="UP000184693">
    <property type="component" value="Unassembled WGS sequence"/>
</dbReference>
<dbReference type="SUPFAM" id="SSF50685">
    <property type="entry name" value="Barwin-like endoglucanases"/>
    <property type="match status" value="1"/>
</dbReference>
<keyword evidence="2 3" id="KW-0961">Cell wall biogenesis/degradation</keyword>